<dbReference type="GO" id="GO:0046872">
    <property type="term" value="F:metal ion binding"/>
    <property type="evidence" value="ECO:0007669"/>
    <property type="project" value="InterPro"/>
</dbReference>
<evidence type="ECO:0000259" key="2">
    <source>
        <dbReference type="PROSITE" id="PS50975"/>
    </source>
</evidence>
<dbReference type="InterPro" id="IPR005479">
    <property type="entry name" value="CPAse_ATP-bd"/>
</dbReference>
<dbReference type="InterPro" id="IPR053269">
    <property type="entry name" value="Asp-Met_ligase"/>
</dbReference>
<dbReference type="PROSITE" id="PS50975">
    <property type="entry name" value="ATP_GRASP"/>
    <property type="match status" value="1"/>
</dbReference>
<evidence type="ECO:0000313" key="4">
    <source>
        <dbReference type="Proteomes" id="UP000306918"/>
    </source>
</evidence>
<dbReference type="GO" id="GO:0005524">
    <property type="term" value="F:ATP binding"/>
    <property type="evidence" value="ECO:0007669"/>
    <property type="project" value="UniProtKB-UniRule"/>
</dbReference>
<comment type="caution">
    <text evidence="3">The sequence shown here is derived from an EMBL/GenBank/DDBJ whole genome shotgun (WGS) entry which is preliminary data.</text>
</comment>
<keyword evidence="1" id="KW-0547">Nucleotide-binding</keyword>
<dbReference type="Proteomes" id="UP000306918">
    <property type="component" value="Unassembled WGS sequence"/>
</dbReference>
<organism evidence="3 4">
    <name type="scientific">Niastella caeni</name>
    <dbReference type="NCBI Taxonomy" id="2569763"/>
    <lineage>
        <taxon>Bacteria</taxon>
        <taxon>Pseudomonadati</taxon>
        <taxon>Bacteroidota</taxon>
        <taxon>Chitinophagia</taxon>
        <taxon>Chitinophagales</taxon>
        <taxon>Chitinophagaceae</taxon>
        <taxon>Niastella</taxon>
    </lineage>
</organism>
<dbReference type="RefSeq" id="WP_136580178.1">
    <property type="nucleotide sequence ID" value="NZ_STFF01000010.1"/>
</dbReference>
<dbReference type="AlphaFoldDB" id="A0A4S8HD80"/>
<dbReference type="PANTHER" id="PTHR37018:SF1">
    <property type="entry name" value="CULTURE SPECIFIC PROTEIN, PUTATIVE (AFU_ORTHOLOGUE AFUA_2G00130)-RELATED"/>
    <property type="match status" value="1"/>
</dbReference>
<keyword evidence="4" id="KW-1185">Reference proteome</keyword>
<sequence length="442" mass="50371">MTCFLGSFNAESHWKEANYVSLPQMYDTQAEAIVQVMDEMQFLFCKSSNDLLITSVAMNPMLKDYLKDIGFSFSCNDFDIRHDSGRVKTIFDQIIENELSFKDKWKALNIEGHDISPFSIAKVIISFCERYSITYNFPSYGTVVKVNSKSFSSQISTLYSPPYSIVIRSSEQLMSAGTKMLENGPILIKDSYGVSGKGILKVTSLNILLRIVSYFSQQESENKIIDFVIEQLLPKKRDFSSHLQIDKDGNIEILNVQQFHNSGFCFNSIENADVNLLRLLHQNKYFNIVENVGNALFNEGYFGPVCIDSLITYDDKVFPIIEINARKSMGTLNTHLNYFLNKFKTDGFFTCIYLKSDKNISFKDIFDIWDKEDLIFTTKKPYGIIPLSANTVDINFKHNVGYPYKGRIYISIIKSKSFTNEEILSAALYSLLNSSLPISASL</sequence>
<dbReference type="InterPro" id="IPR011761">
    <property type="entry name" value="ATP-grasp"/>
</dbReference>
<dbReference type="Pfam" id="PF02786">
    <property type="entry name" value="CPSase_L_D2"/>
    <property type="match status" value="1"/>
</dbReference>
<dbReference type="EMBL" id="STFF01000010">
    <property type="protein sequence ID" value="THU32988.1"/>
    <property type="molecule type" value="Genomic_DNA"/>
</dbReference>
<evidence type="ECO:0000313" key="3">
    <source>
        <dbReference type="EMBL" id="THU32988.1"/>
    </source>
</evidence>
<dbReference type="OrthoDB" id="5291617at2"/>
<proteinExistence type="predicted"/>
<accession>A0A4S8HD80</accession>
<name>A0A4S8HD80_9BACT</name>
<dbReference type="PANTHER" id="PTHR37018">
    <property type="entry name" value="CULTURE SPECIFIC PROTEIN, PUTATIVE (AFU_ORTHOLOGUE AFUA_2G00130)-RELATED"/>
    <property type="match status" value="1"/>
</dbReference>
<evidence type="ECO:0000256" key="1">
    <source>
        <dbReference type="PROSITE-ProRule" id="PRU00409"/>
    </source>
</evidence>
<keyword evidence="1" id="KW-0067">ATP-binding</keyword>
<protein>
    <recommendedName>
        <fullName evidence="2">ATP-grasp domain-containing protein</fullName>
    </recommendedName>
</protein>
<dbReference type="SUPFAM" id="SSF56059">
    <property type="entry name" value="Glutathione synthetase ATP-binding domain-like"/>
    <property type="match status" value="1"/>
</dbReference>
<gene>
    <name evidence="3" type="ORF">FAM09_26455</name>
</gene>
<reference evidence="3 4" key="1">
    <citation type="submission" date="2019-04" db="EMBL/GenBank/DDBJ databases">
        <title>Niastella caeni sp. nov., isolated from activated sludge.</title>
        <authorList>
            <person name="Sheng M."/>
        </authorList>
    </citation>
    <scope>NUCLEOTIDE SEQUENCE [LARGE SCALE GENOMIC DNA]</scope>
    <source>
        <strain evidence="3 4">HX-2-15</strain>
    </source>
</reference>
<feature type="domain" description="ATP-grasp" evidence="2">
    <location>
        <begin position="150"/>
        <end position="356"/>
    </location>
</feature>